<accession>F8QDD8</accession>
<organism evidence="3">
    <name type="scientific">Serpula lacrymans var. lacrymans (strain S7.3)</name>
    <name type="common">Dry rot fungus</name>
    <dbReference type="NCBI Taxonomy" id="936435"/>
    <lineage>
        <taxon>Eukaryota</taxon>
        <taxon>Fungi</taxon>
        <taxon>Dikarya</taxon>
        <taxon>Basidiomycota</taxon>
        <taxon>Agaricomycotina</taxon>
        <taxon>Agaricomycetes</taxon>
        <taxon>Agaricomycetidae</taxon>
        <taxon>Boletales</taxon>
        <taxon>Coniophorineae</taxon>
        <taxon>Serpulaceae</taxon>
        <taxon>Serpula</taxon>
    </lineage>
</organism>
<dbReference type="OMA" id="CAKECEP"/>
<evidence type="ECO:0000256" key="1">
    <source>
        <dbReference type="SAM" id="MobiDB-lite"/>
    </source>
</evidence>
<feature type="compositionally biased region" description="Acidic residues" evidence="1">
    <location>
        <begin position="682"/>
        <end position="692"/>
    </location>
</feature>
<feature type="compositionally biased region" description="Basic and acidic residues" evidence="1">
    <location>
        <begin position="666"/>
        <end position="681"/>
    </location>
</feature>
<reference evidence="3" key="1">
    <citation type="journal article" date="2011" name="Science">
        <title>The plant cell wall-decomposing machinery underlies the functional diversity of forest fungi.</title>
        <authorList>
            <person name="Eastwood D.C."/>
            <person name="Floudas D."/>
            <person name="Binder M."/>
            <person name="Majcherczyk A."/>
            <person name="Schneider P."/>
            <person name="Aerts A."/>
            <person name="Asiegbu F.O."/>
            <person name="Baker S.E."/>
            <person name="Barry K."/>
            <person name="Bendiksby M."/>
            <person name="Blumentritt M."/>
            <person name="Coutinho P.M."/>
            <person name="Cullen D."/>
            <person name="de Vries R.P."/>
            <person name="Gathman A."/>
            <person name="Goodell B."/>
            <person name="Henrissat B."/>
            <person name="Ihrmark K."/>
            <person name="Kauserud H."/>
            <person name="Kohler A."/>
            <person name="LaButti K."/>
            <person name="Lapidus A."/>
            <person name="Lavin J.L."/>
            <person name="Lee Y.-H."/>
            <person name="Lindquist E."/>
            <person name="Lilly W."/>
            <person name="Lucas S."/>
            <person name="Morin E."/>
            <person name="Murat C."/>
            <person name="Oguiza J.A."/>
            <person name="Park J."/>
            <person name="Pisabarro A.G."/>
            <person name="Riley R."/>
            <person name="Rosling A."/>
            <person name="Salamov A."/>
            <person name="Schmidt O."/>
            <person name="Schmutz J."/>
            <person name="Skrede I."/>
            <person name="Stenlid J."/>
            <person name="Wiebenga A."/>
            <person name="Xie X."/>
            <person name="Kuees U."/>
            <person name="Hibbett D.S."/>
            <person name="Hoffmeister D."/>
            <person name="Hoegberg N."/>
            <person name="Martin F."/>
            <person name="Grigoriev I.V."/>
            <person name="Watkinson S.C."/>
        </authorList>
    </citation>
    <scope>NUCLEOTIDE SEQUENCE [LARGE SCALE GENOMIC DNA]</scope>
    <source>
        <strain evidence="3">strain S7.3</strain>
    </source>
</reference>
<dbReference type="EMBL" id="GL945491">
    <property type="protein sequence ID" value="EGN93609.1"/>
    <property type="molecule type" value="Genomic_DNA"/>
</dbReference>
<keyword evidence="3" id="KW-1185">Reference proteome</keyword>
<feature type="region of interest" description="Disordered" evidence="1">
    <location>
        <begin position="661"/>
        <end position="692"/>
    </location>
</feature>
<evidence type="ECO:0000313" key="3">
    <source>
        <dbReference type="Proteomes" id="UP000008063"/>
    </source>
</evidence>
<dbReference type="eggNOG" id="ENOG502SAM6">
    <property type="taxonomic scope" value="Eukaryota"/>
</dbReference>
<evidence type="ECO:0000313" key="2">
    <source>
        <dbReference type="EMBL" id="EGN93609.1"/>
    </source>
</evidence>
<dbReference type="Proteomes" id="UP000008063">
    <property type="component" value="Unassembled WGS sequence"/>
</dbReference>
<name>F8QDD8_SERL3</name>
<dbReference type="HOGENOM" id="CLU_010790_2_0_1"/>
<dbReference type="STRING" id="936435.F8QDD8"/>
<proteinExistence type="predicted"/>
<dbReference type="InParanoid" id="F8QDD8"/>
<protein>
    <submittedName>
        <fullName evidence="2">Uncharacterized protein</fullName>
    </submittedName>
</protein>
<dbReference type="OrthoDB" id="2322499at2759"/>
<feature type="region of interest" description="Disordered" evidence="1">
    <location>
        <begin position="1"/>
        <end position="44"/>
    </location>
</feature>
<sequence length="692" mass="80008">MGENSSATLMTGDEVKRQRRSKRQRVSDPQPGSAAEKPAPKKRQKWLPKLGKLADLMNMPMDVLFEACLTPHIRSVDWRLGMRLCANLFETFLYMDEHFLTPRRPAKRGRHAFYHKHLSEVREKLTSLNGDMVELDRYKEQQSLLIKQITEHAELCEKWATSQARDRSEQLEDARRDRKRAIIDKLTELGWGEEIAQIPYRDDLSHHKLVKQPTRLTTRIWTNVRDELIKYMETMKANRLERERKDLIISRKRIAVNVLRRYKISRLPMVDVMPEPTDFCEFAAVQEVLEMPTEVSVTEESFGDVLSNLDTIIEDWREQIHKEFAKKYKQCLEDNSRTNSLTDDDGGMLDLPPSLFQVGTSQDKGKGKGKELDLDEPIDSVVAQQIRLATTVFKCKECNPSRSFAMFDPYDDDDDFFDIAYCLSRLRHPRRSDKSNPLFYPKVMGHRCFTKQRGYMFSYPISDPTRHLESPMGSRTPWNCQTLEVDNIAGEVVKDIVQTCGLDPEKTTSTQMDELNPRLACTACLSWGGSTDEAEASAFGWRSAVKHNSSDHYDKTVKWLKLEGSSLQDALRYDESHQNISAVESSSFGLPSQFPSDLVVWMCAHCLDLQTEREPMELSKMKSHISVIHQLEHPEENKDYYKDYEAPQGYRTTKLPQRSTIKLAIKKPETEPGSDSGHDEYPMDDFDESYLY</sequence>
<gene>
    <name evidence="2" type="ORF">SERLA73DRAFT_163407</name>
</gene>
<dbReference type="AlphaFoldDB" id="F8QDD8"/>